<evidence type="ECO:0000313" key="6">
    <source>
        <dbReference type="EMBL" id="MDT0498810.1"/>
    </source>
</evidence>
<name>A0ABU2WLR3_9GAMM</name>
<feature type="transmembrane region" description="Helical" evidence="4">
    <location>
        <begin position="132"/>
        <end position="152"/>
    </location>
</feature>
<feature type="transmembrane region" description="Helical" evidence="4">
    <location>
        <begin position="391"/>
        <end position="413"/>
    </location>
</feature>
<evidence type="ECO:0000313" key="7">
    <source>
        <dbReference type="Proteomes" id="UP001254608"/>
    </source>
</evidence>
<comment type="caution">
    <text evidence="6">The sequence shown here is derived from an EMBL/GenBank/DDBJ whole genome shotgun (WGS) entry which is preliminary data.</text>
</comment>
<keyword evidence="2 4" id="KW-1133">Transmembrane helix</keyword>
<accession>A0ABU2WLR3</accession>
<evidence type="ECO:0000256" key="3">
    <source>
        <dbReference type="ARBA" id="ARBA00023136"/>
    </source>
</evidence>
<dbReference type="InterPro" id="IPR011701">
    <property type="entry name" value="MFS"/>
</dbReference>
<feature type="transmembrane region" description="Helical" evidence="4">
    <location>
        <begin position="173"/>
        <end position="193"/>
    </location>
</feature>
<feature type="transmembrane region" description="Helical" evidence="4">
    <location>
        <begin position="96"/>
        <end position="120"/>
    </location>
</feature>
<dbReference type="InterPro" id="IPR020846">
    <property type="entry name" value="MFS_dom"/>
</dbReference>
<dbReference type="InterPro" id="IPR050327">
    <property type="entry name" value="Proton-linked_MCT"/>
</dbReference>
<organism evidence="6 7">
    <name type="scientific">Banduia mediterranea</name>
    <dbReference type="NCBI Taxonomy" id="3075609"/>
    <lineage>
        <taxon>Bacteria</taxon>
        <taxon>Pseudomonadati</taxon>
        <taxon>Pseudomonadota</taxon>
        <taxon>Gammaproteobacteria</taxon>
        <taxon>Nevskiales</taxon>
        <taxon>Algiphilaceae</taxon>
        <taxon>Banduia</taxon>
    </lineage>
</organism>
<keyword evidence="7" id="KW-1185">Reference proteome</keyword>
<feature type="transmembrane region" description="Helical" evidence="4">
    <location>
        <begin position="64"/>
        <end position="84"/>
    </location>
</feature>
<evidence type="ECO:0000256" key="2">
    <source>
        <dbReference type="ARBA" id="ARBA00022989"/>
    </source>
</evidence>
<feature type="transmembrane region" description="Helical" evidence="4">
    <location>
        <begin position="332"/>
        <end position="351"/>
    </location>
</feature>
<keyword evidence="1 4" id="KW-0812">Transmembrane</keyword>
<feature type="transmembrane region" description="Helical" evidence="4">
    <location>
        <begin position="205"/>
        <end position="225"/>
    </location>
</feature>
<dbReference type="Gene3D" id="1.20.1250.20">
    <property type="entry name" value="MFS general substrate transporter like domains"/>
    <property type="match status" value="2"/>
</dbReference>
<feature type="domain" description="Major facilitator superfamily (MFS) profile" evidence="5">
    <location>
        <begin position="32"/>
        <end position="445"/>
    </location>
</feature>
<dbReference type="PROSITE" id="PS50850">
    <property type="entry name" value="MFS"/>
    <property type="match status" value="1"/>
</dbReference>
<evidence type="ECO:0000256" key="4">
    <source>
        <dbReference type="SAM" id="Phobius"/>
    </source>
</evidence>
<evidence type="ECO:0000256" key="1">
    <source>
        <dbReference type="ARBA" id="ARBA00022692"/>
    </source>
</evidence>
<feature type="transmembrane region" description="Helical" evidence="4">
    <location>
        <begin position="266"/>
        <end position="290"/>
    </location>
</feature>
<gene>
    <name evidence="6" type="ORF">RM530_15785</name>
</gene>
<dbReference type="InterPro" id="IPR036259">
    <property type="entry name" value="MFS_trans_sf"/>
</dbReference>
<evidence type="ECO:0000259" key="5">
    <source>
        <dbReference type="PROSITE" id="PS50850"/>
    </source>
</evidence>
<dbReference type="Pfam" id="PF07690">
    <property type="entry name" value="MFS_1"/>
    <property type="match status" value="1"/>
</dbReference>
<feature type="transmembrane region" description="Helical" evidence="4">
    <location>
        <begin position="302"/>
        <end position="320"/>
    </location>
</feature>
<dbReference type="Proteomes" id="UP001254608">
    <property type="component" value="Unassembled WGS sequence"/>
</dbReference>
<protein>
    <submittedName>
        <fullName evidence="6">MFS transporter</fullName>
    </submittedName>
</protein>
<dbReference type="PANTHER" id="PTHR11360:SF308">
    <property type="entry name" value="BLL3089 PROTEIN"/>
    <property type="match status" value="1"/>
</dbReference>
<dbReference type="RefSeq" id="WP_311366222.1">
    <property type="nucleotide sequence ID" value="NZ_JAVRIC010000027.1"/>
</dbReference>
<dbReference type="PANTHER" id="PTHR11360">
    <property type="entry name" value="MONOCARBOXYLATE TRANSPORTER"/>
    <property type="match status" value="1"/>
</dbReference>
<dbReference type="SUPFAM" id="SSF103473">
    <property type="entry name" value="MFS general substrate transporter"/>
    <property type="match status" value="1"/>
</dbReference>
<keyword evidence="3 4" id="KW-0472">Membrane</keyword>
<dbReference type="EMBL" id="JAVRIC010000027">
    <property type="protein sequence ID" value="MDT0498810.1"/>
    <property type="molecule type" value="Genomic_DNA"/>
</dbReference>
<feature type="transmembrane region" description="Helical" evidence="4">
    <location>
        <begin position="419"/>
        <end position="439"/>
    </location>
</feature>
<reference evidence="6 7" key="1">
    <citation type="submission" date="2023-09" db="EMBL/GenBank/DDBJ databases">
        <authorList>
            <person name="Rey-Velasco X."/>
        </authorList>
    </citation>
    <scope>NUCLEOTIDE SEQUENCE [LARGE SCALE GENOMIC DNA]</scope>
    <source>
        <strain evidence="6 7">W345</strain>
    </source>
</reference>
<sequence>MESPPSTRGTASRIGRFPYDPVRLPFFYGWVILIGATLGVLMSAPGQTVGVSVFTDFLIEAHGLSRNLLSLAYLVGTIGSALLLSRVGRAYDRHGGRWLAVGAALMLALVLAGLSVSPIASTTLASLLPQSHSGTAAFLVMTVGFFLLRFFGQGALTLASRNMAMEWFEKRRGLANAVLGVSVAFGFSSTPRVLEALIQHGGWQWAWRMLALVLAGFALFAFITFRARPEDHGLRPDGNLALKARKTHAETDAGRSFTLFEARRTYSFWVFALSAVLCGLLLTACTFHVVSIFGEAGISRERAVGVFIPAAFIAVSFEFVGSWLSDYIKLKYLAMVQMAGIVVLSLALATLTETRSMLLVIVGIGMMQGMFGITSSLAWPRFFGRQHLGAISGFVMSLVVAGTAVGPYLFSFVHDVFDSYAPAATACAVFGAALLLAAARAERPQ</sequence>
<proteinExistence type="predicted"/>
<feature type="transmembrane region" description="Helical" evidence="4">
    <location>
        <begin position="26"/>
        <end position="44"/>
    </location>
</feature>
<feature type="transmembrane region" description="Helical" evidence="4">
    <location>
        <begin position="357"/>
        <end position="379"/>
    </location>
</feature>